<feature type="compositionally biased region" description="Polar residues" evidence="1">
    <location>
        <begin position="543"/>
        <end position="552"/>
    </location>
</feature>
<reference evidence="2" key="1">
    <citation type="submission" date="2021-01" db="EMBL/GenBank/DDBJ databases">
        <authorList>
            <person name="Kaushik A."/>
        </authorList>
    </citation>
    <scope>NUCLEOTIDE SEQUENCE</scope>
    <source>
        <strain evidence="2">AG3-T5</strain>
    </source>
</reference>
<gene>
    <name evidence="2" type="ORF">RDB_LOCUS3295</name>
</gene>
<organism evidence="2 3">
    <name type="scientific">Rhizoctonia solani</name>
    <dbReference type="NCBI Taxonomy" id="456999"/>
    <lineage>
        <taxon>Eukaryota</taxon>
        <taxon>Fungi</taxon>
        <taxon>Dikarya</taxon>
        <taxon>Basidiomycota</taxon>
        <taxon>Agaricomycotina</taxon>
        <taxon>Agaricomycetes</taxon>
        <taxon>Cantharellales</taxon>
        <taxon>Ceratobasidiaceae</taxon>
        <taxon>Rhizoctonia</taxon>
    </lineage>
</organism>
<evidence type="ECO:0000313" key="3">
    <source>
        <dbReference type="Proteomes" id="UP000663841"/>
    </source>
</evidence>
<feature type="region of interest" description="Disordered" evidence="1">
    <location>
        <begin position="768"/>
        <end position="816"/>
    </location>
</feature>
<feature type="compositionally biased region" description="Basic residues" evidence="1">
    <location>
        <begin position="71"/>
        <end position="85"/>
    </location>
</feature>
<dbReference type="Proteomes" id="UP000663841">
    <property type="component" value="Unassembled WGS sequence"/>
</dbReference>
<dbReference type="AlphaFoldDB" id="A0A8H3A870"/>
<feature type="region of interest" description="Disordered" evidence="1">
    <location>
        <begin position="621"/>
        <end position="648"/>
    </location>
</feature>
<protein>
    <submittedName>
        <fullName evidence="2">Uncharacterized protein</fullName>
    </submittedName>
</protein>
<name>A0A8H3A870_9AGAM</name>
<sequence>MKFSSPANIALASIALSSPNLLSSPVFANAAPTGDPGSLSPNLGAGYFGTSPQMHATDSPVMPSPSTSKIAGRRRSLRRSRSIKHCKGEKASRNIDPLGLGVGASDIQSEAEPILRSRMAPTGSFPGAPGTIDSFSPMVGPGGLLANTGLVPPNTPMLGGVPLSNGVDPSTLLGAIPAVVPTPGVDNVIPIIQNTVTGAPVSVFSPSTGSLPFVNGFLPSLGAVPITLPQVAGALTPVPGNLPQLPGGISPLAGGLPSVQGVAAQATGAVPQLSNVLSHVPGVSQVQPGSLPVAIPNVNGFAPPAVLSNLGAFPDVVMPPISGASPQLPGLLGDLQVSDPIFHAPDAISQASGFLPQAPGGTGVVPQVPGGASQLPAGSLSKINPDLATPNLAGVVSVPVGSGIPLASPAVPVTGSVIPTGSLDVPVTSVVPLSSVMFPTAVSALNALPTLPPISDALPVSKADRLTQPIQSLVPNPLGTPSNSVPHIVVSSPDAVGTFQPVEGVGAGTMGRPDNGAQIENKLPKKGSGSSPMENGSFDESEVSGTQITSAVAPTRSERSMADRASELAPTNVATPSAKLDLLMTTEPFASKPTPADAQLITSPEPTPHVKEEMLPVRKRWESKSPSLPNDVGSSVIGNSGSPSLSDKIPVPTSSVYVPSAARLTGPSQDNLSVSRSASMVTLKSFSMASITESTAPIPVPAQTAPAVIGGIGSSLGIVDMAQPTGLVPTFSDDSIFGNSLSDEHPSHVSPTAIAVVSSPITTPYTGGAPLSRTLERSADSPSSVVAISGDSPDVPSPVSLGTGTSTGSQDTSTRKIFRWGVPKMVKSRIRSVVIAAKK</sequence>
<proteinExistence type="predicted"/>
<feature type="compositionally biased region" description="Basic and acidic residues" evidence="1">
    <location>
        <begin position="556"/>
        <end position="566"/>
    </location>
</feature>
<comment type="caution">
    <text evidence="2">The sequence shown here is derived from an EMBL/GenBank/DDBJ whole genome shotgun (WGS) entry which is preliminary data.</text>
</comment>
<dbReference type="EMBL" id="CAJMWW010000010">
    <property type="protein sequence ID" value="CAE6396979.1"/>
    <property type="molecule type" value="Genomic_DNA"/>
</dbReference>
<feature type="region of interest" description="Disordered" evidence="1">
    <location>
        <begin position="508"/>
        <end position="570"/>
    </location>
</feature>
<feature type="region of interest" description="Disordered" evidence="1">
    <location>
        <begin position="53"/>
        <end position="89"/>
    </location>
</feature>
<feature type="compositionally biased region" description="Low complexity" evidence="1">
    <location>
        <begin position="791"/>
        <end position="812"/>
    </location>
</feature>
<accession>A0A8H3A870</accession>
<feature type="compositionally biased region" description="Polar residues" evidence="1">
    <location>
        <begin position="624"/>
        <end position="645"/>
    </location>
</feature>
<evidence type="ECO:0000256" key="1">
    <source>
        <dbReference type="SAM" id="MobiDB-lite"/>
    </source>
</evidence>
<evidence type="ECO:0000313" key="2">
    <source>
        <dbReference type="EMBL" id="CAE6396979.1"/>
    </source>
</evidence>